<evidence type="ECO:0000256" key="4">
    <source>
        <dbReference type="ARBA" id="ARBA00022692"/>
    </source>
</evidence>
<feature type="transmembrane region" description="Helical" evidence="8">
    <location>
        <begin position="284"/>
        <end position="303"/>
    </location>
</feature>
<evidence type="ECO:0000259" key="11">
    <source>
        <dbReference type="Pfam" id="PF25392"/>
    </source>
</evidence>
<keyword evidence="13" id="KW-1185">Reference proteome</keyword>
<dbReference type="AlphaFoldDB" id="A0A506UA36"/>
<keyword evidence="5 8" id="KW-1133">Transmembrane helix</keyword>
<dbReference type="PANTHER" id="PTHR30460">
    <property type="entry name" value="MODERATE CONDUCTANCE MECHANOSENSITIVE CHANNEL YBIO"/>
    <property type="match status" value="1"/>
</dbReference>
<evidence type="ECO:0000256" key="7">
    <source>
        <dbReference type="SAM" id="MobiDB-lite"/>
    </source>
</evidence>
<dbReference type="InterPro" id="IPR023408">
    <property type="entry name" value="MscS_beta-dom_sf"/>
</dbReference>
<evidence type="ECO:0000256" key="2">
    <source>
        <dbReference type="ARBA" id="ARBA00008017"/>
    </source>
</evidence>
<feature type="transmembrane region" description="Helical" evidence="8">
    <location>
        <begin position="484"/>
        <end position="504"/>
    </location>
</feature>
<dbReference type="Pfam" id="PF25392">
    <property type="entry name" value="MS_channel_TM1"/>
    <property type="match status" value="1"/>
</dbReference>
<keyword evidence="3" id="KW-1003">Cell membrane</keyword>
<dbReference type="InterPro" id="IPR045276">
    <property type="entry name" value="YbiO_bact"/>
</dbReference>
<dbReference type="SUPFAM" id="SSF82689">
    <property type="entry name" value="Mechanosensitive channel protein MscS (YggB), C-terminal domain"/>
    <property type="match status" value="1"/>
</dbReference>
<dbReference type="InterPro" id="IPR057485">
    <property type="entry name" value="YbiO-like_TM1"/>
</dbReference>
<dbReference type="PANTHER" id="PTHR30460:SF0">
    <property type="entry name" value="MODERATE CONDUCTANCE MECHANOSENSITIVE CHANNEL YBIO"/>
    <property type="match status" value="1"/>
</dbReference>
<evidence type="ECO:0000256" key="1">
    <source>
        <dbReference type="ARBA" id="ARBA00004651"/>
    </source>
</evidence>
<feature type="transmembrane region" description="Helical" evidence="8">
    <location>
        <begin position="524"/>
        <end position="546"/>
    </location>
</feature>
<dbReference type="Pfam" id="PF21088">
    <property type="entry name" value="MS_channel_1st"/>
    <property type="match status" value="1"/>
</dbReference>
<evidence type="ECO:0000256" key="6">
    <source>
        <dbReference type="ARBA" id="ARBA00023136"/>
    </source>
</evidence>
<organism evidence="12 13">
    <name type="scientific">Pararhizobium mangrovi</name>
    <dbReference type="NCBI Taxonomy" id="2590452"/>
    <lineage>
        <taxon>Bacteria</taxon>
        <taxon>Pseudomonadati</taxon>
        <taxon>Pseudomonadota</taxon>
        <taxon>Alphaproteobacteria</taxon>
        <taxon>Hyphomicrobiales</taxon>
        <taxon>Rhizobiaceae</taxon>
        <taxon>Rhizobium/Agrobacterium group</taxon>
        <taxon>Pararhizobium</taxon>
    </lineage>
</organism>
<accession>A0A506UA36</accession>
<comment type="subcellular location">
    <subcellularLocation>
        <location evidence="1">Cell membrane</location>
        <topology evidence="1">Multi-pass membrane protein</topology>
    </subcellularLocation>
</comment>
<comment type="caution">
    <text evidence="12">The sequence shown here is derived from an EMBL/GenBank/DDBJ whole genome shotgun (WGS) entry which is preliminary data.</text>
</comment>
<feature type="region of interest" description="Disordered" evidence="7">
    <location>
        <begin position="797"/>
        <end position="851"/>
    </location>
</feature>
<dbReference type="InterPro" id="IPR006685">
    <property type="entry name" value="MscS_channel_2nd"/>
</dbReference>
<feature type="domain" description="Mechanosensitive ion channel MscS" evidence="9">
    <location>
        <begin position="614"/>
        <end position="676"/>
    </location>
</feature>
<dbReference type="InterPro" id="IPR010920">
    <property type="entry name" value="LSM_dom_sf"/>
</dbReference>
<feature type="transmembrane region" description="Helical" evidence="8">
    <location>
        <begin position="56"/>
        <end position="76"/>
    </location>
</feature>
<feature type="transmembrane region" description="Helical" evidence="8">
    <location>
        <begin position="567"/>
        <end position="587"/>
    </location>
</feature>
<dbReference type="SUPFAM" id="SSF82861">
    <property type="entry name" value="Mechanosensitive channel protein MscS (YggB), transmembrane region"/>
    <property type="match status" value="1"/>
</dbReference>
<dbReference type="InterPro" id="IPR011014">
    <property type="entry name" value="MscS_channel_TM-2"/>
</dbReference>
<dbReference type="EMBL" id="VHLH01000006">
    <property type="protein sequence ID" value="TPW30398.1"/>
    <property type="molecule type" value="Genomic_DNA"/>
</dbReference>
<evidence type="ECO:0000259" key="9">
    <source>
        <dbReference type="Pfam" id="PF00924"/>
    </source>
</evidence>
<protein>
    <submittedName>
        <fullName evidence="12">Mechanosensitive ion channel</fullName>
    </submittedName>
</protein>
<dbReference type="InterPro" id="IPR049142">
    <property type="entry name" value="MS_channel_1st"/>
</dbReference>
<evidence type="ECO:0000259" key="10">
    <source>
        <dbReference type="Pfam" id="PF21088"/>
    </source>
</evidence>
<dbReference type="Pfam" id="PF00924">
    <property type="entry name" value="MS_channel_2nd"/>
    <property type="match status" value="1"/>
</dbReference>
<evidence type="ECO:0000256" key="5">
    <source>
        <dbReference type="ARBA" id="ARBA00022989"/>
    </source>
</evidence>
<dbReference type="GO" id="GO:0005886">
    <property type="term" value="C:plasma membrane"/>
    <property type="evidence" value="ECO:0007669"/>
    <property type="project" value="UniProtKB-SubCell"/>
</dbReference>
<dbReference type="GO" id="GO:0008381">
    <property type="term" value="F:mechanosensitive monoatomic ion channel activity"/>
    <property type="evidence" value="ECO:0007669"/>
    <property type="project" value="InterPro"/>
</dbReference>
<feature type="transmembrane region" description="Helical" evidence="8">
    <location>
        <begin position="397"/>
        <end position="422"/>
    </location>
</feature>
<evidence type="ECO:0000313" key="13">
    <source>
        <dbReference type="Proteomes" id="UP000320314"/>
    </source>
</evidence>
<reference evidence="12 13" key="1">
    <citation type="submission" date="2019-06" db="EMBL/GenBank/DDBJ databases">
        <authorList>
            <person name="Li M."/>
        </authorList>
    </citation>
    <scope>NUCLEOTIDE SEQUENCE [LARGE SCALE GENOMIC DNA]</scope>
    <source>
        <strain evidence="12 13">BGMRC6574</strain>
    </source>
</reference>
<sequence>MSPSAGRSQWRSLLRRSDLTSFIEALGRAPLEVFRFVRTMSRFVISSSWFRQLRRFPAVLVFVFASALCVAAISPAGAQQAAGSGTAAQSGAGTASGQDGQIQALIDAIKNDATRKKLIDALEKANASDQASTTTGKKADQAREAVEEQDVSSAGRRVAEFTQAIAHRAVLSLTRLGRQAAALPQRLTAFGPGDMSILMRAVRDVGLAILTTYAIFLILRVIAKRIYRRLGGQASNTSVGRMIFLVALSLVIDVVVVLLAWAAGYAITALAFGDFGVVGIRQSLYLNAFVLVELFRVLLRFVLSPSTANLRLVRISDPAAKRLNNRLTWIAFILGYGQLFVAPIVNASVSFAAGQAISVILSLIALAIAVVMTVRGRHAVKGWLLSQTAGHSNHSRFAVFLAQYWYLLALLYFAFLFFVIVTQPAADLLPVLAATGKVLAAIIIGLAITGWIARARKRGVKLPETVTDRLPALENRLNAFVPRFLSIVRILVFLVILGVALDAVGALNYGDWLHSSFGARATGAVVSVLVILLIAFGIWLAFMSWVDFRLNPNFGTVPTQREQTLLTLLRNAATIALIIITLMIALSQVGIDIAPLLASAGVLGLAIGFGAQKLVQDIITGVFIQLENAINVGDVVTADAVTGTAERLTIRSLSIRDLDGTYHIIPFSSVTTVSNFMKGFSYYVNNIGVAYREDIDDVRAALFEAFERLRGNAEYSSLIIGDMEWFGVTTFADSAVIVRSRIKTLAGSQWGIGRAYNGYIKTVFDERNIEIPFPHQTLYFGEGKRGEAPVAHIRVAEDEAPEIGGDARPDMEEKSKNTSAPPIASDPPDNAEADDSVDHSDGTAPGDDAGR</sequence>
<gene>
    <name evidence="12" type="ORF">FJU11_05155</name>
</gene>
<proteinExistence type="inferred from homology"/>
<dbReference type="Gene3D" id="3.30.70.100">
    <property type="match status" value="1"/>
</dbReference>
<evidence type="ECO:0000256" key="3">
    <source>
        <dbReference type="ARBA" id="ARBA00022475"/>
    </source>
</evidence>
<feature type="domain" description="Moderate conductance mechanosensitive channel YbiO-like transmembrane helix 1" evidence="11">
    <location>
        <begin position="434"/>
        <end position="512"/>
    </location>
</feature>
<feature type="compositionally biased region" description="Basic and acidic residues" evidence="7">
    <location>
        <begin position="805"/>
        <end position="816"/>
    </location>
</feature>
<feature type="transmembrane region" description="Helical" evidence="8">
    <location>
        <begin position="205"/>
        <end position="223"/>
    </location>
</feature>
<dbReference type="OrthoDB" id="9814206at2"/>
<dbReference type="InterPro" id="IPR011066">
    <property type="entry name" value="MscS_channel_C_sf"/>
</dbReference>
<comment type="similarity">
    <text evidence="2">Belongs to the MscS (TC 1.A.23) family.</text>
</comment>
<feature type="transmembrane region" description="Helical" evidence="8">
    <location>
        <begin position="243"/>
        <end position="272"/>
    </location>
</feature>
<dbReference type="Gene3D" id="1.10.287.1260">
    <property type="match status" value="1"/>
</dbReference>
<dbReference type="SUPFAM" id="SSF50182">
    <property type="entry name" value="Sm-like ribonucleoproteins"/>
    <property type="match status" value="1"/>
</dbReference>
<feature type="domain" description="Mechanosensitive ion channel transmembrane helices 2/3" evidence="10">
    <location>
        <begin position="574"/>
        <end position="612"/>
    </location>
</feature>
<feature type="transmembrane region" description="Helical" evidence="8">
    <location>
        <begin position="351"/>
        <end position="376"/>
    </location>
</feature>
<name>A0A506UA36_9HYPH</name>
<keyword evidence="6 8" id="KW-0472">Membrane</keyword>
<keyword evidence="4 8" id="KW-0812">Transmembrane</keyword>
<feature type="transmembrane region" description="Helical" evidence="8">
    <location>
        <begin position="323"/>
        <end position="345"/>
    </location>
</feature>
<evidence type="ECO:0000256" key="8">
    <source>
        <dbReference type="SAM" id="Phobius"/>
    </source>
</evidence>
<feature type="transmembrane region" description="Helical" evidence="8">
    <location>
        <begin position="428"/>
        <end position="453"/>
    </location>
</feature>
<dbReference type="Proteomes" id="UP000320314">
    <property type="component" value="Unassembled WGS sequence"/>
</dbReference>
<evidence type="ECO:0000313" key="12">
    <source>
        <dbReference type="EMBL" id="TPW30398.1"/>
    </source>
</evidence>
<dbReference type="Gene3D" id="2.30.30.60">
    <property type="match status" value="1"/>
</dbReference>